<organism evidence="4">
    <name type="scientific">Haemonchus placei</name>
    <name type="common">Barber's pole worm</name>
    <dbReference type="NCBI Taxonomy" id="6290"/>
    <lineage>
        <taxon>Eukaryota</taxon>
        <taxon>Metazoa</taxon>
        <taxon>Ecdysozoa</taxon>
        <taxon>Nematoda</taxon>
        <taxon>Chromadorea</taxon>
        <taxon>Rhabditida</taxon>
        <taxon>Rhabditina</taxon>
        <taxon>Rhabditomorpha</taxon>
        <taxon>Strongyloidea</taxon>
        <taxon>Trichostrongylidae</taxon>
        <taxon>Haemonchus</taxon>
    </lineage>
</organism>
<sequence>MRAAVLFFCLLPALSNAAALPALYDGISLSSQLLDLVKSKYFFLQTSINRLQQGIVNLRNAPISESDIATLEPQILSLNGRLRNVLSRPELLDRIRISQSSTLIGGLANLREILPASQSAFNAKFRSLGAYGMITQVLGEINQLVSAIGARL</sequence>
<dbReference type="Proteomes" id="UP000268014">
    <property type="component" value="Unassembled WGS sequence"/>
</dbReference>
<evidence type="ECO:0000313" key="3">
    <source>
        <dbReference type="Proteomes" id="UP000268014"/>
    </source>
</evidence>
<feature type="signal peptide" evidence="1">
    <location>
        <begin position="1"/>
        <end position="17"/>
    </location>
</feature>
<proteinExistence type="predicted"/>
<name>A0A0N4WM80_HAEPC</name>
<evidence type="ECO:0000313" key="4">
    <source>
        <dbReference type="WBParaSite" id="HPLM_0001230001-mRNA-1"/>
    </source>
</evidence>
<dbReference type="OrthoDB" id="5842130at2759"/>
<dbReference type="WBParaSite" id="HPLM_0001230001-mRNA-1">
    <property type="protein sequence ID" value="HPLM_0001230001-mRNA-1"/>
    <property type="gene ID" value="HPLM_0001230001"/>
</dbReference>
<accession>A0A0N4WM80</accession>
<dbReference type="OMA" id="AMPINEY"/>
<evidence type="ECO:0000313" key="2">
    <source>
        <dbReference type="EMBL" id="VDO45271.1"/>
    </source>
</evidence>
<reference evidence="4" key="1">
    <citation type="submission" date="2017-02" db="UniProtKB">
        <authorList>
            <consortium name="WormBaseParasite"/>
        </authorList>
    </citation>
    <scope>IDENTIFICATION</scope>
</reference>
<keyword evidence="3" id="KW-1185">Reference proteome</keyword>
<protein>
    <submittedName>
        <fullName evidence="4">DUF148 domain-containing protein</fullName>
    </submittedName>
</protein>
<gene>
    <name evidence="2" type="ORF">HPLM_LOCUS12292</name>
</gene>
<dbReference type="AlphaFoldDB" id="A0A0N4WM80"/>
<feature type="chain" id="PRO_5043123890" evidence="1">
    <location>
        <begin position="18"/>
        <end position="152"/>
    </location>
</feature>
<dbReference type="EMBL" id="UZAF01017819">
    <property type="protein sequence ID" value="VDO45271.1"/>
    <property type="molecule type" value="Genomic_DNA"/>
</dbReference>
<keyword evidence="1" id="KW-0732">Signal</keyword>
<evidence type="ECO:0000256" key="1">
    <source>
        <dbReference type="SAM" id="SignalP"/>
    </source>
</evidence>
<reference evidence="2 3" key="2">
    <citation type="submission" date="2018-11" db="EMBL/GenBank/DDBJ databases">
        <authorList>
            <consortium name="Pathogen Informatics"/>
        </authorList>
    </citation>
    <scope>NUCLEOTIDE SEQUENCE [LARGE SCALE GENOMIC DNA]</scope>
    <source>
        <strain evidence="2 3">MHpl1</strain>
    </source>
</reference>